<evidence type="ECO:0000313" key="4">
    <source>
        <dbReference type="Proteomes" id="UP001622612"/>
    </source>
</evidence>
<dbReference type="Proteomes" id="UP001622612">
    <property type="component" value="Chromosome"/>
</dbReference>
<organism evidence="3 4">
    <name type="scientific">Metamycoplasma faucium</name>
    <dbReference type="NCBI Taxonomy" id="56142"/>
    <lineage>
        <taxon>Bacteria</taxon>
        <taxon>Bacillati</taxon>
        <taxon>Mycoplasmatota</taxon>
        <taxon>Mycoplasmoidales</taxon>
        <taxon>Metamycoplasmataceae</taxon>
        <taxon>Metamycoplasma</taxon>
    </lineage>
</organism>
<keyword evidence="1" id="KW-0175">Coiled coil</keyword>
<protein>
    <submittedName>
        <fullName evidence="3">Uncharacterized protein</fullName>
    </submittedName>
</protein>
<gene>
    <name evidence="3" type="ORF">LQ356_01800</name>
</gene>
<feature type="coiled-coil region" evidence="1">
    <location>
        <begin position="252"/>
        <end position="300"/>
    </location>
</feature>
<feature type="coiled-coil region" evidence="1">
    <location>
        <begin position="514"/>
        <end position="544"/>
    </location>
</feature>
<feature type="coiled-coil region" evidence="1">
    <location>
        <begin position="184"/>
        <end position="218"/>
    </location>
</feature>
<dbReference type="RefSeq" id="WP_405311066.1">
    <property type="nucleotide sequence ID" value="NZ_CP088155.1"/>
</dbReference>
<evidence type="ECO:0000256" key="2">
    <source>
        <dbReference type="SAM" id="SignalP"/>
    </source>
</evidence>
<keyword evidence="4" id="KW-1185">Reference proteome</keyword>
<name>A0ABZ2TLK4_9BACT</name>
<sequence length="1165" mass="136384">MENKHKKLLKSITLGAFTLTSSLLCVSAIAATTERKIRQVKKTKNIDAIIGLLTGKGKELTNILIKRGHKELLERLNQTSRPFSTSFKKEEMQEIAKKMTAKEIEDKLKEIGYAIDGIKNESENKWINGNIWVQQLKQKIEEAKAYLNNLEADKYDDFADELRNQITVSENYKDLSDTDLKALRSDLSKKLSEIKAKAENRKREWIQAQEKLAKLKEKAFDLQKTLNDRFHFALLRQFNILNNSLVENELTYLNIKSKLKEFEDKLKQIELDSNIRLAEFEALKKQADVKKSEANDLLSQMELYGQKSLQIKLKSELKQFLATINSTENEEIKKGIENFSQKLIELGTLSEDHNQKRKEYQKQLEKQLKRADELKQKLDERKHNTLKQKLEQQIEDIKEFDSDDNDMFSSKISSFKDKILDISNKSDSMVSLFNDIFADIEKAKKDAQSLLSDLETRKHYDLKSELNIALKRLPDKSTEEAKTKTEESIKEYRNKLDAFLIKSGEIETSSALKLNNKELLINEYNSLQAKLEELRNLLRQRKHEDMIPSLDLKVENNTDINLLNNEQISNLNKKIKEALIEYKGKSDDRLAKFESLKAETRLELNRANDLKQKLEERHHEQLKEQLQSAIELMNGYENLSYGVLESRLKSFKDSITKIRTNSDNLLNLEAELKQVQKNVKNYIDNDLNDPKLENLKLSLSSILQNSELILKSGNVSTYATEIEKLRSKLVEYIEKKREKLFTIQKLENKVNEVNQLIENIKQLEGSLTFIQELKSIISDAFSSINTSASETLEKRINLLNTKQSDVTLKFIIPLIKLKKQIIERMKHHNNYNLYKDLVKKLEDRFAEIEKDKIQYLFTIDKWIQEEILQKMIVWKKEMSISSYESDSGDANYVEKDVYSISRQKSLILKESILDLNKSYKDDNGNFVNPTCFSQKAFYQTEFSEIIFNKNVQSYYIHATNKTNNDLYELETFSEMPNLKNIKYTGKIHTFNQDFVNQDHGSSSVYSARYSRLVFKNCNNLTEIYLPKVAITYQPYSPIVYWSWFPTHYGASTQNLWIDNCEKLETITVAFLFVHDYNESVGVKYSFLHLNNLPKLTNKFYSSVNSTPDEYKWKKIEEKEGIHIDNNINCSWYLNKWDINNNFSEYQLQKWTETTRFGFKAIYKNW</sequence>
<keyword evidence="2" id="KW-0732">Signal</keyword>
<feature type="coiled-coil region" evidence="1">
    <location>
        <begin position="715"/>
        <end position="773"/>
    </location>
</feature>
<reference evidence="3" key="1">
    <citation type="submission" date="2021-11" db="EMBL/GenBank/DDBJ databases">
        <title>The first genome sequence of unculturable Mycoplasma faucium obtained by de novo assembly of metagenomic reads.</title>
        <authorList>
            <person name="Sabat A.J."/>
            <person name="Bathoorn E."/>
            <person name="Akkerboom V."/>
            <person name="Friedrich A.W."/>
        </authorList>
    </citation>
    <scope>NUCLEOTIDE SEQUENCE [LARGE SCALE GENOMIC DNA]</scope>
    <source>
        <strain evidence="3">UMCG-MFM1</strain>
    </source>
</reference>
<proteinExistence type="predicted"/>
<dbReference type="EMBL" id="CP088155">
    <property type="protein sequence ID" value="WYM96942.1"/>
    <property type="molecule type" value="Genomic_DNA"/>
</dbReference>
<feature type="chain" id="PRO_5047353667" evidence="2">
    <location>
        <begin position="31"/>
        <end position="1165"/>
    </location>
</feature>
<feature type="coiled-coil region" evidence="1">
    <location>
        <begin position="568"/>
        <end position="685"/>
    </location>
</feature>
<evidence type="ECO:0000313" key="3">
    <source>
        <dbReference type="EMBL" id="WYM96942.1"/>
    </source>
</evidence>
<evidence type="ECO:0000256" key="1">
    <source>
        <dbReference type="SAM" id="Coils"/>
    </source>
</evidence>
<accession>A0ABZ2TLK4</accession>
<feature type="signal peptide" evidence="2">
    <location>
        <begin position="1"/>
        <end position="30"/>
    </location>
</feature>
<feature type="coiled-coil region" evidence="1">
    <location>
        <begin position="350"/>
        <end position="403"/>
    </location>
</feature>